<sequence>LISETHHSLKRVFYNDLLRNGILRLNLLSFEFRRLINALQASKIKVYLVSGGIYEMVERVAKELNVPEANVYVNRLIYSEDGRCIGFDPSQPTSRSDGKMAVIAELKAKLPAGSGVLMVGDGMTDAAAAPPADAFIGFGGNVARPAVQRATPYYFYSFDDMYAFFQDNGIIRQLD</sequence>
<name>A0A183TBW8_SCHSO</name>
<organism evidence="10">
    <name type="scientific">Schistocephalus solidus</name>
    <name type="common">Tapeworm</name>
    <dbReference type="NCBI Taxonomy" id="70667"/>
    <lineage>
        <taxon>Eukaryota</taxon>
        <taxon>Metazoa</taxon>
        <taxon>Spiralia</taxon>
        <taxon>Lophotrochozoa</taxon>
        <taxon>Platyhelminthes</taxon>
        <taxon>Cestoda</taxon>
        <taxon>Eucestoda</taxon>
        <taxon>Diphyllobothriidea</taxon>
        <taxon>Diphyllobothriidae</taxon>
        <taxon>Schistocephalus</taxon>
    </lineage>
</organism>
<proteinExistence type="predicted"/>
<dbReference type="InterPro" id="IPR050582">
    <property type="entry name" value="HAD-like_SerB"/>
</dbReference>
<protein>
    <recommendedName>
        <fullName evidence="4">Phosphoserine phosphatase</fullName>
        <ecNumber evidence="3">3.1.3.3</ecNumber>
    </recommendedName>
</protein>
<evidence type="ECO:0000256" key="3">
    <source>
        <dbReference type="ARBA" id="ARBA00012640"/>
    </source>
</evidence>
<evidence type="ECO:0000256" key="7">
    <source>
        <dbReference type="ARBA" id="ARBA00022801"/>
    </source>
</evidence>
<evidence type="ECO:0000256" key="1">
    <source>
        <dbReference type="ARBA" id="ARBA00001946"/>
    </source>
</evidence>
<evidence type="ECO:0000256" key="4">
    <source>
        <dbReference type="ARBA" id="ARBA00015196"/>
    </source>
</evidence>
<dbReference type="GO" id="GO:0036424">
    <property type="term" value="F:L-phosphoserine phosphatase activity"/>
    <property type="evidence" value="ECO:0007669"/>
    <property type="project" value="TreeGrafter"/>
</dbReference>
<evidence type="ECO:0000256" key="6">
    <source>
        <dbReference type="ARBA" id="ARBA00022723"/>
    </source>
</evidence>
<evidence type="ECO:0000256" key="9">
    <source>
        <dbReference type="ARBA" id="ARBA00023299"/>
    </source>
</evidence>
<keyword evidence="9" id="KW-0718">Serine biosynthesis</keyword>
<comment type="pathway">
    <text evidence="2">Amino-acid biosynthesis; L-serine biosynthesis; L-serine from 3-phospho-D-glycerate: step 3/3.</text>
</comment>
<evidence type="ECO:0000256" key="2">
    <source>
        <dbReference type="ARBA" id="ARBA00005135"/>
    </source>
</evidence>
<accession>A0A183TBW8</accession>
<dbReference type="GO" id="GO:0005737">
    <property type="term" value="C:cytoplasm"/>
    <property type="evidence" value="ECO:0007669"/>
    <property type="project" value="TreeGrafter"/>
</dbReference>
<dbReference type="PANTHER" id="PTHR43344">
    <property type="entry name" value="PHOSPHOSERINE PHOSPHATASE"/>
    <property type="match status" value="1"/>
</dbReference>
<keyword evidence="7" id="KW-0378">Hydrolase</keyword>
<dbReference type="Pfam" id="PF00702">
    <property type="entry name" value="Hydrolase"/>
    <property type="match status" value="1"/>
</dbReference>
<dbReference type="AlphaFoldDB" id="A0A183TBW8"/>
<dbReference type="InterPro" id="IPR036412">
    <property type="entry name" value="HAD-like_sf"/>
</dbReference>
<dbReference type="SUPFAM" id="SSF56784">
    <property type="entry name" value="HAD-like"/>
    <property type="match status" value="1"/>
</dbReference>
<comment type="cofactor">
    <cofactor evidence="1">
        <name>Mg(2+)</name>
        <dbReference type="ChEBI" id="CHEBI:18420"/>
    </cofactor>
</comment>
<dbReference type="GO" id="GO:0006564">
    <property type="term" value="P:L-serine biosynthetic process"/>
    <property type="evidence" value="ECO:0007669"/>
    <property type="project" value="UniProtKB-KW"/>
</dbReference>
<dbReference type="WBParaSite" id="SSLN_0001449801-mRNA-1">
    <property type="protein sequence ID" value="SSLN_0001449801-mRNA-1"/>
    <property type="gene ID" value="SSLN_0001449801"/>
</dbReference>
<dbReference type="NCBIfam" id="TIGR01488">
    <property type="entry name" value="HAD-SF-IB"/>
    <property type="match status" value="1"/>
</dbReference>
<dbReference type="PANTHER" id="PTHR43344:SF2">
    <property type="entry name" value="PHOSPHOSERINE PHOSPHATASE"/>
    <property type="match status" value="1"/>
</dbReference>
<keyword evidence="6" id="KW-0479">Metal-binding</keyword>
<evidence type="ECO:0000313" key="10">
    <source>
        <dbReference type="WBParaSite" id="SSLN_0001449801-mRNA-1"/>
    </source>
</evidence>
<dbReference type="GO" id="GO:0000287">
    <property type="term" value="F:magnesium ion binding"/>
    <property type="evidence" value="ECO:0007669"/>
    <property type="project" value="TreeGrafter"/>
</dbReference>
<dbReference type="InterPro" id="IPR023214">
    <property type="entry name" value="HAD_sf"/>
</dbReference>
<dbReference type="EC" id="3.1.3.3" evidence="3"/>
<keyword evidence="5" id="KW-0028">Amino-acid biosynthesis</keyword>
<evidence type="ECO:0000256" key="8">
    <source>
        <dbReference type="ARBA" id="ARBA00022842"/>
    </source>
</evidence>
<dbReference type="Gene3D" id="3.40.50.1000">
    <property type="entry name" value="HAD superfamily/HAD-like"/>
    <property type="match status" value="1"/>
</dbReference>
<keyword evidence="8" id="KW-0460">Magnesium</keyword>
<evidence type="ECO:0000256" key="5">
    <source>
        <dbReference type="ARBA" id="ARBA00022605"/>
    </source>
</evidence>
<reference evidence="10" key="1">
    <citation type="submission" date="2016-06" db="UniProtKB">
        <authorList>
            <consortium name="WormBaseParasite"/>
        </authorList>
    </citation>
    <scope>IDENTIFICATION</scope>
</reference>